<dbReference type="Proteomes" id="UP000654075">
    <property type="component" value="Unassembled WGS sequence"/>
</dbReference>
<sequence length="465" mass="50041">MEEAYSRKESKGTCLSSLGSDFLADGSAAAGVDGHLQLGASVYLCQTRRTDTTDPQLPGAAHSWGDKVLGLVAVARGRGGAIQDRDCRRQHPAGLAVASVAGARVPVHEAGPGLREPMGFQLPAVREAVQGQLPRAADPCGPVPGAAQRAKHRPGSRAAVAGGSTEERPMDQPQESRAVREGGKAGLHVQPVRSVATNPFQAMRGSHRGHCPRARLSRADAPPRQRRSVKGCYVGDLFSGHGGVAKAARQAGFSARDWELLHGTEGDLCRPAVQRVLIADAKQGKLIASMLAPPCSTFSPARDRTSVIRTREHPWGLVGISIKDQIKVDIGNRCIQAAIKLITQFDHNGIPWILENPHSSKIWFIAELIQLSNNSNTHTVITDFCQFGTPWRKRTRFLCGNIDKQDTERINKQCTGCGVCSKSGSKHFQLAGSNKQGIPWTRTAMPYPAKLCHGLAHALTAHKHY</sequence>
<gene>
    <name evidence="2" type="ORF">PGLA1383_LOCUS15624</name>
</gene>
<dbReference type="AlphaFoldDB" id="A0A813EHQ4"/>
<comment type="caution">
    <text evidence="2">The sequence shown here is derived from an EMBL/GenBank/DDBJ whole genome shotgun (WGS) entry which is preliminary data.</text>
</comment>
<reference evidence="2" key="1">
    <citation type="submission" date="2021-02" db="EMBL/GenBank/DDBJ databases">
        <authorList>
            <person name="Dougan E. K."/>
            <person name="Rhodes N."/>
            <person name="Thang M."/>
            <person name="Chan C."/>
        </authorList>
    </citation>
    <scope>NUCLEOTIDE SEQUENCE</scope>
</reference>
<evidence type="ECO:0000256" key="1">
    <source>
        <dbReference type="SAM" id="MobiDB-lite"/>
    </source>
</evidence>
<evidence type="ECO:0000313" key="2">
    <source>
        <dbReference type="EMBL" id="CAE8597173.1"/>
    </source>
</evidence>
<dbReference type="EMBL" id="CAJNNV010009259">
    <property type="protein sequence ID" value="CAE8597173.1"/>
    <property type="molecule type" value="Genomic_DNA"/>
</dbReference>
<keyword evidence="3" id="KW-1185">Reference proteome</keyword>
<name>A0A813EHQ4_POLGL</name>
<organism evidence="2 3">
    <name type="scientific">Polarella glacialis</name>
    <name type="common">Dinoflagellate</name>
    <dbReference type="NCBI Taxonomy" id="89957"/>
    <lineage>
        <taxon>Eukaryota</taxon>
        <taxon>Sar</taxon>
        <taxon>Alveolata</taxon>
        <taxon>Dinophyceae</taxon>
        <taxon>Suessiales</taxon>
        <taxon>Suessiaceae</taxon>
        <taxon>Polarella</taxon>
    </lineage>
</organism>
<accession>A0A813EHQ4</accession>
<dbReference type="OrthoDB" id="479176at2759"/>
<evidence type="ECO:0000313" key="3">
    <source>
        <dbReference type="Proteomes" id="UP000654075"/>
    </source>
</evidence>
<feature type="compositionally biased region" description="Basic residues" evidence="1">
    <location>
        <begin position="205"/>
        <end position="216"/>
    </location>
</feature>
<protein>
    <submittedName>
        <fullName evidence="2">Uncharacterized protein</fullName>
    </submittedName>
</protein>
<proteinExistence type="predicted"/>
<feature type="region of interest" description="Disordered" evidence="1">
    <location>
        <begin position="134"/>
        <end position="180"/>
    </location>
</feature>
<feature type="region of interest" description="Disordered" evidence="1">
    <location>
        <begin position="202"/>
        <end position="224"/>
    </location>
</feature>